<evidence type="ECO:0000313" key="1">
    <source>
        <dbReference type="EMBL" id="SIS47955.1"/>
    </source>
</evidence>
<name>A0ABY1KLQ9_9FLAO</name>
<dbReference type="Proteomes" id="UP000185728">
    <property type="component" value="Unassembled WGS sequence"/>
</dbReference>
<evidence type="ECO:0008006" key="3">
    <source>
        <dbReference type="Google" id="ProtNLM"/>
    </source>
</evidence>
<dbReference type="RefSeq" id="WP_245799966.1">
    <property type="nucleotide sequence ID" value="NZ_FTOB01000002.1"/>
</dbReference>
<dbReference type="EMBL" id="FTOB01000002">
    <property type="protein sequence ID" value="SIS47955.1"/>
    <property type="molecule type" value="Genomic_DNA"/>
</dbReference>
<organism evidence="1 2">
    <name type="scientific">Zobellia uliginosa</name>
    <dbReference type="NCBI Taxonomy" id="143224"/>
    <lineage>
        <taxon>Bacteria</taxon>
        <taxon>Pseudomonadati</taxon>
        <taxon>Bacteroidota</taxon>
        <taxon>Flavobacteriia</taxon>
        <taxon>Flavobacteriales</taxon>
        <taxon>Flavobacteriaceae</taxon>
        <taxon>Zobellia</taxon>
    </lineage>
</organism>
<gene>
    <name evidence="1" type="ORF">SAMN05421766_102194</name>
</gene>
<keyword evidence="2" id="KW-1185">Reference proteome</keyword>
<evidence type="ECO:0000313" key="2">
    <source>
        <dbReference type="Proteomes" id="UP000185728"/>
    </source>
</evidence>
<comment type="caution">
    <text evidence="1">The sequence shown here is derived from an EMBL/GenBank/DDBJ whole genome shotgun (WGS) entry which is preliminary data.</text>
</comment>
<protein>
    <recommendedName>
        <fullName evidence="3">JmjC domain-containing protein</fullName>
    </recommendedName>
</protein>
<dbReference type="SUPFAM" id="SSF51197">
    <property type="entry name" value="Clavaminate synthase-like"/>
    <property type="match status" value="1"/>
</dbReference>
<dbReference type="Gene3D" id="2.60.120.650">
    <property type="entry name" value="Cupin"/>
    <property type="match status" value="1"/>
</dbReference>
<reference evidence="1 2" key="1">
    <citation type="submission" date="2017-01" db="EMBL/GenBank/DDBJ databases">
        <authorList>
            <person name="Varghese N."/>
            <person name="Submissions S."/>
        </authorList>
    </citation>
    <scope>NUCLEOTIDE SEQUENCE [LARGE SCALE GENOMIC DNA]</scope>
    <source>
        <strain evidence="1 2">DSM 2061</strain>
    </source>
</reference>
<accession>A0ABY1KLQ9</accession>
<proteinExistence type="predicted"/>
<sequence length="435" mass="50786">MMEDTKKALTKDWWLLFIEENFSFTETKVFKDVLSESLQENLYKGVKEMLQSRINRLDISNGFRLYQKGEEIGDSKVRNLIRENKLGSQESIESYCKRIFGENYGIITNYGERHSDILAENVLEAIQPLFDIIGIPPWGVELTTFIGNYGWTPLGIHTDQRGENVLHFHLGPGKKTMYTWNEDVYKEVGKGVSNNKDVEPLLEYAQKYEFGRGDLYYMPWNKHHIGFSGDFSIGVTLWFNNPTKCSFSKLMIESIKNMFLKDDMNIIESQLDYLNNEQTFNDFIGTLNISSKTLNEPLVDFLQYTYKEYKKCLLSNGGWQNIPLRHHKKVENTNHCFPEFEFKKIVGSNVFKITHEKEEDRLLVYVRGVRLSFKYFEGLVKIIDMVNTGKVIEVQDVIEEIDDLPKDVVIYFLKTLVNNRGLKIQEAPLEEIQFQ</sequence>